<keyword evidence="1" id="KW-0862">Zinc</keyword>
<sequence>MEAGTTFTTLTSRLLILNPGEYDLWLMRIEQYFLMTDYYRWEVILNGNKVLKRTVREVEQEYEPTSAEEKQDRRNEIKARGTLLMALPNKDQLKFHSYKDAKLLMEAIEKRLEVIAQEDMNLKLLRSLPSEWKTHALIWRNKKEIETISLDDFTNSNTNEADNTTYGVSAAHTQSNLTSGDNLSDAVICAFLRTGRKLDVNGQRVGFDRLKVECYNCHKNGHFARECRLPRNQEKRGKENNRRSVTVETPTENALVAQYEIGGYDWSYQLRRAS</sequence>
<keyword evidence="4" id="KW-1185">Reference proteome</keyword>
<dbReference type="InterPro" id="IPR001878">
    <property type="entry name" value="Znf_CCHC"/>
</dbReference>
<evidence type="ECO:0000313" key="3">
    <source>
        <dbReference type="EMBL" id="GJU04089.1"/>
    </source>
</evidence>
<keyword evidence="1" id="KW-0479">Metal-binding</keyword>
<proteinExistence type="predicted"/>
<comment type="caution">
    <text evidence="3">The sequence shown here is derived from an EMBL/GenBank/DDBJ whole genome shotgun (WGS) entry which is preliminary data.</text>
</comment>
<name>A0ABQ5IV34_9ASTR</name>
<evidence type="ECO:0000313" key="4">
    <source>
        <dbReference type="Proteomes" id="UP001151760"/>
    </source>
</evidence>
<dbReference type="Pfam" id="PF00098">
    <property type="entry name" value="zf-CCHC"/>
    <property type="match status" value="1"/>
</dbReference>
<evidence type="ECO:0000256" key="1">
    <source>
        <dbReference type="PROSITE-ProRule" id="PRU00047"/>
    </source>
</evidence>
<protein>
    <submittedName>
        <fullName evidence="3">Ribonuclease H-like domain-containing protein</fullName>
    </submittedName>
</protein>
<reference evidence="3" key="2">
    <citation type="submission" date="2022-01" db="EMBL/GenBank/DDBJ databases">
        <authorList>
            <person name="Yamashiro T."/>
            <person name="Shiraishi A."/>
            <person name="Satake H."/>
            <person name="Nakayama K."/>
        </authorList>
    </citation>
    <scope>NUCLEOTIDE SEQUENCE</scope>
</reference>
<dbReference type="Gene3D" id="4.10.60.10">
    <property type="entry name" value="Zinc finger, CCHC-type"/>
    <property type="match status" value="1"/>
</dbReference>
<dbReference type="SUPFAM" id="SSF57756">
    <property type="entry name" value="Retrovirus zinc finger-like domains"/>
    <property type="match status" value="1"/>
</dbReference>
<dbReference type="InterPro" id="IPR036875">
    <property type="entry name" value="Znf_CCHC_sf"/>
</dbReference>
<evidence type="ECO:0000259" key="2">
    <source>
        <dbReference type="PROSITE" id="PS50158"/>
    </source>
</evidence>
<accession>A0ABQ5IV34</accession>
<feature type="domain" description="CCHC-type" evidence="2">
    <location>
        <begin position="214"/>
        <end position="228"/>
    </location>
</feature>
<dbReference type="SMART" id="SM00343">
    <property type="entry name" value="ZnF_C2HC"/>
    <property type="match status" value="1"/>
</dbReference>
<organism evidence="3 4">
    <name type="scientific">Tanacetum coccineum</name>
    <dbReference type="NCBI Taxonomy" id="301880"/>
    <lineage>
        <taxon>Eukaryota</taxon>
        <taxon>Viridiplantae</taxon>
        <taxon>Streptophyta</taxon>
        <taxon>Embryophyta</taxon>
        <taxon>Tracheophyta</taxon>
        <taxon>Spermatophyta</taxon>
        <taxon>Magnoliopsida</taxon>
        <taxon>eudicotyledons</taxon>
        <taxon>Gunneridae</taxon>
        <taxon>Pentapetalae</taxon>
        <taxon>asterids</taxon>
        <taxon>campanulids</taxon>
        <taxon>Asterales</taxon>
        <taxon>Asteraceae</taxon>
        <taxon>Asteroideae</taxon>
        <taxon>Anthemideae</taxon>
        <taxon>Anthemidinae</taxon>
        <taxon>Tanacetum</taxon>
    </lineage>
</organism>
<gene>
    <name evidence="3" type="ORF">Tco_1114427</name>
</gene>
<keyword evidence="1" id="KW-0863">Zinc-finger</keyword>
<dbReference type="EMBL" id="BQNB010021216">
    <property type="protein sequence ID" value="GJU04089.1"/>
    <property type="molecule type" value="Genomic_DNA"/>
</dbReference>
<dbReference type="PROSITE" id="PS50158">
    <property type="entry name" value="ZF_CCHC"/>
    <property type="match status" value="1"/>
</dbReference>
<dbReference type="Proteomes" id="UP001151760">
    <property type="component" value="Unassembled WGS sequence"/>
</dbReference>
<reference evidence="3" key="1">
    <citation type="journal article" date="2022" name="Int. J. Mol. Sci.">
        <title>Draft Genome of Tanacetum Coccineum: Genomic Comparison of Closely Related Tanacetum-Family Plants.</title>
        <authorList>
            <person name="Yamashiro T."/>
            <person name="Shiraishi A."/>
            <person name="Nakayama K."/>
            <person name="Satake H."/>
        </authorList>
    </citation>
    <scope>NUCLEOTIDE SEQUENCE</scope>
</reference>